<sequence length="79" mass="8486">MHRPLSRQRELNSKPQELPWNGIVISQGAPVPTCLIAIVMNPYPSLAHGALFSCSFQLLKSVNITSLDLAASGSAGEVR</sequence>
<accession>A0A1V4K7D4</accession>
<dbReference type="Proteomes" id="UP000190648">
    <property type="component" value="Unassembled WGS sequence"/>
</dbReference>
<protein>
    <submittedName>
        <fullName evidence="1">Uncharacterized protein</fullName>
    </submittedName>
</protein>
<organism evidence="1 2">
    <name type="scientific">Patagioenas fasciata monilis</name>
    <dbReference type="NCBI Taxonomy" id="372326"/>
    <lineage>
        <taxon>Eukaryota</taxon>
        <taxon>Metazoa</taxon>
        <taxon>Chordata</taxon>
        <taxon>Craniata</taxon>
        <taxon>Vertebrata</taxon>
        <taxon>Euteleostomi</taxon>
        <taxon>Archelosauria</taxon>
        <taxon>Archosauria</taxon>
        <taxon>Dinosauria</taxon>
        <taxon>Saurischia</taxon>
        <taxon>Theropoda</taxon>
        <taxon>Coelurosauria</taxon>
        <taxon>Aves</taxon>
        <taxon>Neognathae</taxon>
        <taxon>Neoaves</taxon>
        <taxon>Columbimorphae</taxon>
        <taxon>Columbiformes</taxon>
        <taxon>Columbidae</taxon>
        <taxon>Patagioenas</taxon>
    </lineage>
</organism>
<keyword evidence="2" id="KW-1185">Reference proteome</keyword>
<proteinExistence type="predicted"/>
<gene>
    <name evidence="1" type="ORF">AV530_002625</name>
</gene>
<evidence type="ECO:0000313" key="2">
    <source>
        <dbReference type="Proteomes" id="UP000190648"/>
    </source>
</evidence>
<dbReference type="EMBL" id="LSYS01004331">
    <property type="protein sequence ID" value="OPJ80271.1"/>
    <property type="molecule type" value="Genomic_DNA"/>
</dbReference>
<reference evidence="1 2" key="1">
    <citation type="submission" date="2016-02" db="EMBL/GenBank/DDBJ databases">
        <title>Band-tailed pigeon sequencing and assembly.</title>
        <authorList>
            <person name="Soares A.E."/>
            <person name="Novak B.J."/>
            <person name="Rice E.S."/>
            <person name="O'Connell B."/>
            <person name="Chang D."/>
            <person name="Weber S."/>
            <person name="Shapiro B."/>
        </authorList>
    </citation>
    <scope>NUCLEOTIDE SEQUENCE [LARGE SCALE GENOMIC DNA]</scope>
    <source>
        <strain evidence="1">BTP2013</strain>
        <tissue evidence="1">Blood</tissue>
    </source>
</reference>
<evidence type="ECO:0000313" key="1">
    <source>
        <dbReference type="EMBL" id="OPJ80271.1"/>
    </source>
</evidence>
<dbReference type="AlphaFoldDB" id="A0A1V4K7D4"/>
<name>A0A1V4K7D4_PATFA</name>
<comment type="caution">
    <text evidence="1">The sequence shown here is derived from an EMBL/GenBank/DDBJ whole genome shotgun (WGS) entry which is preliminary data.</text>
</comment>